<dbReference type="OrthoDB" id="193791at2157"/>
<sequence length="215" mass="23650">MAAEQTLTGELAESLADVIHDVDHTIGENKTYGAGIGPHDENDQVDALVMEARRQNNLPGDVSTAKSNPSDVKYPGGQSADLILETSELTEYCEAKLFRFVKANGYPSPQGYSKVFSPYQSHSPRSFIHDVDKLADADIRVAKTLLGIYYRPVEDAGSQITGEDIAEKFVSDVGLWTDHEISIDTVAPFSGLQHNVHQRGAVLAWKVDDQPERFF</sequence>
<keyword evidence="2" id="KW-1185">Reference proteome</keyword>
<evidence type="ECO:0000313" key="1">
    <source>
        <dbReference type="EMBL" id="TYL37367.1"/>
    </source>
</evidence>
<name>A0A8J8Q129_9EURY</name>
<gene>
    <name evidence="1" type="ORF">CV102_17255</name>
</gene>
<accession>A0A8J8Q129</accession>
<protein>
    <submittedName>
        <fullName evidence="1">Uncharacterized protein</fullName>
    </submittedName>
</protein>
<dbReference type="AlphaFoldDB" id="A0A8J8Q129"/>
<dbReference type="EMBL" id="PHNJ01000010">
    <property type="protein sequence ID" value="TYL37367.1"/>
    <property type="molecule type" value="Genomic_DNA"/>
</dbReference>
<dbReference type="RefSeq" id="WP_148859229.1">
    <property type="nucleotide sequence ID" value="NZ_PHNJ01000010.1"/>
</dbReference>
<organism evidence="1 2">
    <name type="scientific">Natronococcus pandeyae</name>
    <dbReference type="NCBI Taxonomy" id="2055836"/>
    <lineage>
        <taxon>Archaea</taxon>
        <taxon>Methanobacteriati</taxon>
        <taxon>Methanobacteriota</taxon>
        <taxon>Stenosarchaea group</taxon>
        <taxon>Halobacteria</taxon>
        <taxon>Halobacteriales</taxon>
        <taxon>Natrialbaceae</taxon>
        <taxon>Natronococcus</taxon>
    </lineage>
</organism>
<evidence type="ECO:0000313" key="2">
    <source>
        <dbReference type="Proteomes" id="UP000766904"/>
    </source>
</evidence>
<reference evidence="1" key="1">
    <citation type="submission" date="2017-11" db="EMBL/GenBank/DDBJ databases">
        <authorList>
            <person name="Kajale S.C."/>
            <person name="Sharma A."/>
        </authorList>
    </citation>
    <scope>NUCLEOTIDE SEQUENCE</scope>
    <source>
        <strain evidence="1">LS1_42</strain>
    </source>
</reference>
<comment type="caution">
    <text evidence="1">The sequence shown here is derived from an EMBL/GenBank/DDBJ whole genome shotgun (WGS) entry which is preliminary data.</text>
</comment>
<dbReference type="Proteomes" id="UP000766904">
    <property type="component" value="Unassembled WGS sequence"/>
</dbReference>
<proteinExistence type="predicted"/>